<name>A0ABU2BTZ3_9ACTN</name>
<keyword evidence="2" id="KW-1133">Transmembrane helix</keyword>
<evidence type="ECO:0000256" key="2">
    <source>
        <dbReference type="SAM" id="Phobius"/>
    </source>
</evidence>
<protein>
    <submittedName>
        <fullName evidence="3">Uncharacterized protein</fullName>
    </submittedName>
</protein>
<dbReference type="RefSeq" id="WP_310301091.1">
    <property type="nucleotide sequence ID" value="NZ_BAAAPS010000008.1"/>
</dbReference>
<feature type="transmembrane region" description="Helical" evidence="2">
    <location>
        <begin position="39"/>
        <end position="57"/>
    </location>
</feature>
<reference evidence="3 4" key="1">
    <citation type="submission" date="2023-07" db="EMBL/GenBank/DDBJ databases">
        <title>Sequencing the genomes of 1000 actinobacteria strains.</title>
        <authorList>
            <person name="Klenk H.-P."/>
        </authorList>
    </citation>
    <scope>NUCLEOTIDE SEQUENCE [LARGE SCALE GENOMIC DNA]</scope>
    <source>
        <strain evidence="3 4">DSM 19426</strain>
    </source>
</reference>
<feature type="region of interest" description="Disordered" evidence="1">
    <location>
        <begin position="63"/>
        <end position="83"/>
    </location>
</feature>
<comment type="caution">
    <text evidence="3">The sequence shown here is derived from an EMBL/GenBank/DDBJ whole genome shotgun (WGS) entry which is preliminary data.</text>
</comment>
<gene>
    <name evidence="3" type="ORF">J2S63_001643</name>
</gene>
<accession>A0ABU2BTZ3</accession>
<dbReference type="EMBL" id="JAVDYG010000001">
    <property type="protein sequence ID" value="MDR7362090.1"/>
    <property type="molecule type" value="Genomic_DNA"/>
</dbReference>
<sequence>MTSPLSPTVLGLGALLSSPALLASFWDGTLPIETGLIRFGVAVLVCWVGLSLLDGLLHSTSAPPPPEAASPLEATQVLPPVEK</sequence>
<keyword evidence="2" id="KW-0472">Membrane</keyword>
<keyword evidence="4" id="KW-1185">Reference proteome</keyword>
<evidence type="ECO:0000313" key="4">
    <source>
        <dbReference type="Proteomes" id="UP001183648"/>
    </source>
</evidence>
<proteinExistence type="predicted"/>
<organism evidence="3 4">
    <name type="scientific">Nocardioides marmoribigeumensis</name>
    <dbReference type="NCBI Taxonomy" id="433649"/>
    <lineage>
        <taxon>Bacteria</taxon>
        <taxon>Bacillati</taxon>
        <taxon>Actinomycetota</taxon>
        <taxon>Actinomycetes</taxon>
        <taxon>Propionibacteriales</taxon>
        <taxon>Nocardioidaceae</taxon>
        <taxon>Nocardioides</taxon>
    </lineage>
</organism>
<evidence type="ECO:0000313" key="3">
    <source>
        <dbReference type="EMBL" id="MDR7362090.1"/>
    </source>
</evidence>
<evidence type="ECO:0000256" key="1">
    <source>
        <dbReference type="SAM" id="MobiDB-lite"/>
    </source>
</evidence>
<dbReference type="Proteomes" id="UP001183648">
    <property type="component" value="Unassembled WGS sequence"/>
</dbReference>
<keyword evidence="2" id="KW-0812">Transmembrane</keyword>